<name>A0AAJ2BBC8_9HYPH</name>
<keyword evidence="2" id="KW-0732">Signal</keyword>
<comment type="caution">
    <text evidence="4">The sequence shown here is derived from an EMBL/GenBank/DDBJ whole genome shotgun (WGS) entry which is preliminary data.</text>
</comment>
<keyword evidence="5" id="KW-1185">Reference proteome</keyword>
<dbReference type="EMBL" id="JAVIZC010000003">
    <property type="protein sequence ID" value="MDR6103275.1"/>
    <property type="molecule type" value="Genomic_DNA"/>
</dbReference>
<dbReference type="Proteomes" id="UP001224781">
    <property type="component" value="Unassembled WGS sequence"/>
</dbReference>
<dbReference type="Proteomes" id="UP001255601">
    <property type="component" value="Unassembled WGS sequence"/>
</dbReference>
<evidence type="ECO:0000313" key="6">
    <source>
        <dbReference type="Proteomes" id="UP001255601"/>
    </source>
</evidence>
<reference evidence="4" key="1">
    <citation type="submission" date="2023-08" db="EMBL/GenBank/DDBJ databases">
        <title>Functional and genomic diversity of the sorghum phyllosphere microbiome.</title>
        <authorList>
            <person name="Shade A."/>
        </authorList>
    </citation>
    <scope>NUCLEOTIDE SEQUENCE</scope>
    <source>
        <strain evidence="4">SORGH_AS_0974</strain>
        <strain evidence="3 5">SORGH_AS_1126</strain>
    </source>
</reference>
<feature type="region of interest" description="Disordered" evidence="1">
    <location>
        <begin position="182"/>
        <end position="213"/>
    </location>
</feature>
<evidence type="ECO:0000313" key="3">
    <source>
        <dbReference type="EMBL" id="MDQ1186997.1"/>
    </source>
</evidence>
<proteinExistence type="predicted"/>
<evidence type="ECO:0000313" key="5">
    <source>
        <dbReference type="Proteomes" id="UP001224781"/>
    </source>
</evidence>
<feature type="signal peptide" evidence="2">
    <location>
        <begin position="1"/>
        <end position="31"/>
    </location>
</feature>
<evidence type="ECO:0000256" key="1">
    <source>
        <dbReference type="SAM" id="MobiDB-lite"/>
    </source>
</evidence>
<gene>
    <name evidence="4" type="ORF">QE369_003472</name>
    <name evidence="3" type="ORF">QE408_004140</name>
</gene>
<protein>
    <submittedName>
        <fullName evidence="4">Uncharacterized protein</fullName>
    </submittedName>
</protein>
<dbReference type="EMBL" id="JAUTBL010000002">
    <property type="protein sequence ID" value="MDQ1186997.1"/>
    <property type="molecule type" value="Genomic_DNA"/>
</dbReference>
<feature type="chain" id="PRO_5042514605" evidence="2">
    <location>
        <begin position="32"/>
        <end position="213"/>
    </location>
</feature>
<evidence type="ECO:0000256" key="2">
    <source>
        <dbReference type="SAM" id="SignalP"/>
    </source>
</evidence>
<dbReference type="RefSeq" id="WP_306934324.1">
    <property type="nucleotide sequence ID" value="NZ_JAUTBL010000002.1"/>
</dbReference>
<evidence type="ECO:0000313" key="4">
    <source>
        <dbReference type="EMBL" id="MDR6103275.1"/>
    </source>
</evidence>
<organism evidence="4 6">
    <name type="scientific">Agrobacterium larrymoorei</name>
    <dbReference type="NCBI Taxonomy" id="160699"/>
    <lineage>
        <taxon>Bacteria</taxon>
        <taxon>Pseudomonadati</taxon>
        <taxon>Pseudomonadota</taxon>
        <taxon>Alphaproteobacteria</taxon>
        <taxon>Hyphomicrobiales</taxon>
        <taxon>Rhizobiaceae</taxon>
        <taxon>Rhizobium/Agrobacterium group</taxon>
        <taxon>Agrobacterium</taxon>
    </lineage>
</organism>
<accession>A0AAJ2BBC8</accession>
<dbReference type="AlphaFoldDB" id="A0AAJ2BBC8"/>
<feature type="compositionally biased region" description="Basic and acidic residues" evidence="1">
    <location>
        <begin position="182"/>
        <end position="197"/>
    </location>
</feature>
<sequence>MTFNLVLINKSRMKQTIAAFLVVLAPFVAVAEDAPPKDSTVWGTFGGWHVFMDPTRGNACYVARIYGEGVVMRFGRFRQKDGSGLYLSVNNPRWKSLKDDERYALEVQLGDHGIWKTNAWATVEDDFQRRLLIATDNEMFLEHFQTSDTATISYEGRQIANLSLTGVAKAVTEMNACQQKTDEILNAREPKSREADPFARAPSLEPSGDPRKL</sequence>